<comment type="cofactor">
    <cofactor evidence="1">
        <name>pyridoxal 5'-phosphate</name>
        <dbReference type="ChEBI" id="CHEBI:597326"/>
    </cofactor>
</comment>
<dbReference type="OrthoDB" id="2382073at2759"/>
<dbReference type="AlphaFoldDB" id="A0A6A5X1N7"/>
<reference evidence="6" key="1">
    <citation type="journal article" date="2020" name="Stud. Mycol.">
        <title>101 Dothideomycetes genomes: a test case for predicting lifestyles and emergence of pathogens.</title>
        <authorList>
            <person name="Haridas S."/>
            <person name="Albert R."/>
            <person name="Binder M."/>
            <person name="Bloem J."/>
            <person name="Labutti K."/>
            <person name="Salamov A."/>
            <person name="Andreopoulos B."/>
            <person name="Baker S."/>
            <person name="Barry K."/>
            <person name="Bills G."/>
            <person name="Bluhm B."/>
            <person name="Cannon C."/>
            <person name="Castanera R."/>
            <person name="Culley D."/>
            <person name="Daum C."/>
            <person name="Ezra D."/>
            <person name="Gonzalez J."/>
            <person name="Henrissat B."/>
            <person name="Kuo A."/>
            <person name="Liang C."/>
            <person name="Lipzen A."/>
            <person name="Lutzoni F."/>
            <person name="Magnuson J."/>
            <person name="Mondo S."/>
            <person name="Nolan M."/>
            <person name="Ohm R."/>
            <person name="Pangilinan J."/>
            <person name="Park H.-J."/>
            <person name="Ramirez L."/>
            <person name="Alfaro M."/>
            <person name="Sun H."/>
            <person name="Tritt A."/>
            <person name="Yoshinaga Y."/>
            <person name="Zwiers L.-H."/>
            <person name="Turgeon B."/>
            <person name="Goodwin S."/>
            <person name="Spatafora J."/>
            <person name="Crous P."/>
            <person name="Grigoriev I."/>
        </authorList>
    </citation>
    <scope>NUCLEOTIDE SEQUENCE</scope>
    <source>
        <strain evidence="6">CBS 123094</strain>
    </source>
</reference>
<dbReference type="Gene3D" id="3.40.640.10">
    <property type="entry name" value="Type I PLP-dependent aspartate aminotransferase-like (Major domain)"/>
    <property type="match status" value="1"/>
</dbReference>
<dbReference type="GO" id="GO:0030170">
    <property type="term" value="F:pyridoxal phosphate binding"/>
    <property type="evidence" value="ECO:0007669"/>
    <property type="project" value="InterPro"/>
</dbReference>
<dbReference type="Proteomes" id="UP000799779">
    <property type="component" value="Unassembled WGS sequence"/>
</dbReference>
<keyword evidence="6" id="KW-0032">Aminotransferase</keyword>
<dbReference type="InterPro" id="IPR015422">
    <property type="entry name" value="PyrdxlP-dep_Trfase_small"/>
</dbReference>
<comment type="similarity">
    <text evidence="2">Belongs to the class-II pyridoxal-phosphate-dependent aminotransferase family. BioF subfamily.</text>
</comment>
<feature type="domain" description="Aminotransferase class I/classII large" evidence="5">
    <location>
        <begin position="61"/>
        <end position="442"/>
    </location>
</feature>
<dbReference type="InterPro" id="IPR050087">
    <property type="entry name" value="AON_synthase_class-II"/>
</dbReference>
<evidence type="ECO:0000313" key="6">
    <source>
        <dbReference type="EMBL" id="KAF2004266.1"/>
    </source>
</evidence>
<evidence type="ECO:0000313" key="7">
    <source>
        <dbReference type="Proteomes" id="UP000799779"/>
    </source>
</evidence>
<sequence>MDDSTAIGSNIAIRIRNQKVDKQARKSLSVFYQNLEEALDLRRKNYNLFTILQNIWQISDAVDFSSNDILSLGSSSLLRREFLNELEKNPSFSPGSGGSRVLDGNYPYLEETEQQIAEFHGAESGLLFASGFDANVAIWTAIPRLGDVIVYDALVHASTHEGMSQSLAMARKEFLHNDIESFRETLVSIAETQPLIKSRKRCIIVAVESVYSMDGDICPLQELVDIAREVFVGEEGTVQFVVDEAHSTGVIGENGKGLVSALGLERAIAVRLHTFGKAMSAGGAIILGNNTVRTVTINFARSVVFSTAPSFPFVAAIRAGYNLLASGQTEKVIFKAQDRVQQLVRMFLDAIVSHPHWGAAQDLGVIAIPLTVDTWQSQPYLSHIVPIRTQEPYHYWLFFHLIFKGFSVFPVDYPTVPKGQSRLKITFHAKNTMDEVSLLVKTIFEFVQEVVEIRNATKWGNEVPSAARSVYEWMEKEKLTGFGRM</sequence>
<dbReference type="InterPro" id="IPR015421">
    <property type="entry name" value="PyrdxlP-dep_Trfase_major"/>
</dbReference>
<dbReference type="Pfam" id="PF00155">
    <property type="entry name" value="Aminotran_1_2"/>
    <property type="match status" value="1"/>
</dbReference>
<keyword evidence="3 6" id="KW-0808">Transferase</keyword>
<evidence type="ECO:0000256" key="4">
    <source>
        <dbReference type="ARBA" id="ARBA00022898"/>
    </source>
</evidence>
<proteinExistence type="inferred from homology"/>
<evidence type="ECO:0000259" key="5">
    <source>
        <dbReference type="Pfam" id="PF00155"/>
    </source>
</evidence>
<protein>
    <submittedName>
        <fullName evidence="6">Putative aminotransferase</fullName>
    </submittedName>
</protein>
<dbReference type="GO" id="GO:0009102">
    <property type="term" value="P:biotin biosynthetic process"/>
    <property type="evidence" value="ECO:0007669"/>
    <property type="project" value="TreeGrafter"/>
</dbReference>
<evidence type="ECO:0000256" key="3">
    <source>
        <dbReference type="ARBA" id="ARBA00022679"/>
    </source>
</evidence>
<evidence type="ECO:0000256" key="2">
    <source>
        <dbReference type="ARBA" id="ARBA00010008"/>
    </source>
</evidence>
<evidence type="ECO:0000256" key="1">
    <source>
        <dbReference type="ARBA" id="ARBA00001933"/>
    </source>
</evidence>
<dbReference type="GO" id="GO:0008483">
    <property type="term" value="F:transaminase activity"/>
    <property type="evidence" value="ECO:0007669"/>
    <property type="project" value="UniProtKB-KW"/>
</dbReference>
<keyword evidence="7" id="KW-1185">Reference proteome</keyword>
<organism evidence="6 7">
    <name type="scientific">Amniculicola lignicola CBS 123094</name>
    <dbReference type="NCBI Taxonomy" id="1392246"/>
    <lineage>
        <taxon>Eukaryota</taxon>
        <taxon>Fungi</taxon>
        <taxon>Dikarya</taxon>
        <taxon>Ascomycota</taxon>
        <taxon>Pezizomycotina</taxon>
        <taxon>Dothideomycetes</taxon>
        <taxon>Pleosporomycetidae</taxon>
        <taxon>Pleosporales</taxon>
        <taxon>Amniculicolaceae</taxon>
        <taxon>Amniculicola</taxon>
    </lineage>
</organism>
<gene>
    <name evidence="6" type="ORF">P154DRAFT_427292</name>
</gene>
<name>A0A6A5X1N7_9PLEO</name>
<dbReference type="InterPro" id="IPR004839">
    <property type="entry name" value="Aminotransferase_I/II_large"/>
</dbReference>
<dbReference type="InterPro" id="IPR015424">
    <property type="entry name" value="PyrdxlP-dep_Trfase"/>
</dbReference>
<dbReference type="EMBL" id="ML977568">
    <property type="protein sequence ID" value="KAF2004266.1"/>
    <property type="molecule type" value="Genomic_DNA"/>
</dbReference>
<dbReference type="PANTHER" id="PTHR13693">
    <property type="entry name" value="CLASS II AMINOTRANSFERASE/8-AMINO-7-OXONONANOATE SYNTHASE"/>
    <property type="match status" value="1"/>
</dbReference>
<dbReference type="SUPFAM" id="SSF53383">
    <property type="entry name" value="PLP-dependent transferases"/>
    <property type="match status" value="1"/>
</dbReference>
<dbReference type="PANTHER" id="PTHR13693:SF77">
    <property type="entry name" value="8-AMINO-7-OXONONANOATE SYNTHASE"/>
    <property type="match status" value="1"/>
</dbReference>
<accession>A0A6A5X1N7</accession>
<dbReference type="Gene3D" id="3.90.1150.10">
    <property type="entry name" value="Aspartate Aminotransferase, domain 1"/>
    <property type="match status" value="1"/>
</dbReference>
<keyword evidence="4" id="KW-0663">Pyridoxal phosphate</keyword>